<keyword evidence="2" id="KW-1185">Reference proteome</keyword>
<dbReference type="EMBL" id="AKHW03006164">
    <property type="protein sequence ID" value="KYO23902.1"/>
    <property type="molecule type" value="Genomic_DNA"/>
</dbReference>
<protein>
    <submittedName>
        <fullName evidence="1">Uncharacterized protein</fullName>
    </submittedName>
</protein>
<dbReference type="Proteomes" id="UP000050525">
    <property type="component" value="Unassembled WGS sequence"/>
</dbReference>
<dbReference type="AlphaFoldDB" id="A0A151MH98"/>
<organism evidence="1 2">
    <name type="scientific">Alligator mississippiensis</name>
    <name type="common">American alligator</name>
    <dbReference type="NCBI Taxonomy" id="8496"/>
    <lineage>
        <taxon>Eukaryota</taxon>
        <taxon>Metazoa</taxon>
        <taxon>Chordata</taxon>
        <taxon>Craniata</taxon>
        <taxon>Vertebrata</taxon>
        <taxon>Euteleostomi</taxon>
        <taxon>Archelosauria</taxon>
        <taxon>Archosauria</taxon>
        <taxon>Crocodylia</taxon>
        <taxon>Alligatoridae</taxon>
        <taxon>Alligatorinae</taxon>
        <taxon>Alligator</taxon>
    </lineage>
</organism>
<name>A0A151MH98_ALLMI</name>
<gene>
    <name evidence="1" type="ORF">Y1Q_0015878</name>
</gene>
<evidence type="ECO:0000313" key="1">
    <source>
        <dbReference type="EMBL" id="KYO23902.1"/>
    </source>
</evidence>
<comment type="caution">
    <text evidence="1">The sequence shown here is derived from an EMBL/GenBank/DDBJ whole genome shotgun (WGS) entry which is preliminary data.</text>
</comment>
<reference evidence="1 2" key="1">
    <citation type="journal article" date="2012" name="Genome Biol.">
        <title>Sequencing three crocodilian genomes to illuminate the evolution of archosaurs and amniotes.</title>
        <authorList>
            <person name="St John J.A."/>
            <person name="Braun E.L."/>
            <person name="Isberg S.R."/>
            <person name="Miles L.G."/>
            <person name="Chong A.Y."/>
            <person name="Gongora J."/>
            <person name="Dalzell P."/>
            <person name="Moran C."/>
            <person name="Bed'hom B."/>
            <person name="Abzhanov A."/>
            <person name="Burgess S.C."/>
            <person name="Cooksey A.M."/>
            <person name="Castoe T.A."/>
            <person name="Crawford N.G."/>
            <person name="Densmore L.D."/>
            <person name="Drew J.C."/>
            <person name="Edwards S.V."/>
            <person name="Faircloth B.C."/>
            <person name="Fujita M.K."/>
            <person name="Greenwold M.J."/>
            <person name="Hoffmann F.G."/>
            <person name="Howard J.M."/>
            <person name="Iguchi T."/>
            <person name="Janes D.E."/>
            <person name="Khan S.Y."/>
            <person name="Kohno S."/>
            <person name="de Koning A.J."/>
            <person name="Lance S.L."/>
            <person name="McCarthy F.M."/>
            <person name="McCormack J.E."/>
            <person name="Merchant M.E."/>
            <person name="Peterson D.G."/>
            <person name="Pollock D.D."/>
            <person name="Pourmand N."/>
            <person name="Raney B.J."/>
            <person name="Roessler K.A."/>
            <person name="Sanford J.R."/>
            <person name="Sawyer R.H."/>
            <person name="Schmidt C.J."/>
            <person name="Triplett E.W."/>
            <person name="Tuberville T.D."/>
            <person name="Venegas-Anaya M."/>
            <person name="Howard J.T."/>
            <person name="Jarvis E.D."/>
            <person name="Guillette L.J.Jr."/>
            <person name="Glenn T.C."/>
            <person name="Green R.E."/>
            <person name="Ray D.A."/>
        </authorList>
    </citation>
    <scope>NUCLEOTIDE SEQUENCE [LARGE SCALE GENOMIC DNA]</scope>
    <source>
        <strain evidence="1">KSC_2009_1</strain>
    </source>
</reference>
<evidence type="ECO:0000313" key="2">
    <source>
        <dbReference type="Proteomes" id="UP000050525"/>
    </source>
</evidence>
<proteinExistence type="predicted"/>
<sequence>MENIKSRRQLREELSGRIQWEAGSGTAAGSALQGWRVVQPLPEAGSSKPLGRAILRSLHPTDQRRPSAHTCHRLVQNGI</sequence>
<accession>A0A151MH98</accession>